<evidence type="ECO:0000313" key="1">
    <source>
        <dbReference type="EMBL" id="CAJ0591017.1"/>
    </source>
</evidence>
<reference evidence="1" key="1">
    <citation type="submission" date="2023-07" db="EMBL/GenBank/DDBJ databases">
        <authorList>
            <consortium name="CYATHOMIX"/>
        </authorList>
    </citation>
    <scope>NUCLEOTIDE SEQUENCE</scope>
    <source>
        <strain evidence="1">N/A</strain>
    </source>
</reference>
<comment type="caution">
    <text evidence="1">The sequence shown here is derived from an EMBL/GenBank/DDBJ whole genome shotgun (WGS) entry which is preliminary data.</text>
</comment>
<gene>
    <name evidence="1" type="ORF">CYNAS_LOCUS3000</name>
</gene>
<dbReference type="Proteomes" id="UP001176961">
    <property type="component" value="Unassembled WGS sequence"/>
</dbReference>
<organism evidence="1 2">
    <name type="scientific">Cylicocyclus nassatus</name>
    <name type="common">Nematode worm</name>
    <dbReference type="NCBI Taxonomy" id="53992"/>
    <lineage>
        <taxon>Eukaryota</taxon>
        <taxon>Metazoa</taxon>
        <taxon>Ecdysozoa</taxon>
        <taxon>Nematoda</taxon>
        <taxon>Chromadorea</taxon>
        <taxon>Rhabditida</taxon>
        <taxon>Rhabditina</taxon>
        <taxon>Rhabditomorpha</taxon>
        <taxon>Strongyloidea</taxon>
        <taxon>Strongylidae</taxon>
        <taxon>Cylicocyclus</taxon>
    </lineage>
</organism>
<keyword evidence="2" id="KW-1185">Reference proteome</keyword>
<accession>A0AA36DRZ6</accession>
<protein>
    <submittedName>
        <fullName evidence="1">Uncharacterized protein</fullName>
    </submittedName>
</protein>
<proteinExistence type="predicted"/>
<dbReference type="EMBL" id="CATQJL010000001">
    <property type="protein sequence ID" value="CAJ0591017.1"/>
    <property type="molecule type" value="Genomic_DNA"/>
</dbReference>
<name>A0AA36DRZ6_CYLNA</name>
<sequence length="169" mass="18800">MHRIMTFTGKNKIFAGCQLQMPVLFVNASQVNIFQACCTILPFVTAPPTLPATSPVTPPHCQCPMDLYSDSLCPATGPCYRDPGAVTYGPPPLCPVTINCEQTDYLLFQFSGGRKTDYLSNIRVRDFRQLADIQCVNGEWRYYGQARFDTVLRHVVCYSVAIPVELLPG</sequence>
<dbReference type="AlphaFoldDB" id="A0AA36DRZ6"/>
<evidence type="ECO:0000313" key="2">
    <source>
        <dbReference type="Proteomes" id="UP001176961"/>
    </source>
</evidence>